<dbReference type="CDD" id="cd00082">
    <property type="entry name" value="HisKA"/>
    <property type="match status" value="1"/>
</dbReference>
<comment type="catalytic activity">
    <reaction evidence="1">
        <text>ATP + protein L-histidine = ADP + protein N-phospho-L-histidine.</text>
        <dbReference type="EC" id="2.7.13.3"/>
    </reaction>
</comment>
<reference evidence="9" key="1">
    <citation type="submission" date="2019-07" db="EMBL/GenBank/DDBJ databases">
        <title>Toxilogical consequences of a new and cryptic species of cyanobacteria (Komarekiella delphini-convector) recovered from the epidermis of a bottlenose dolphin and 1500 ft. in the air.</title>
        <authorList>
            <person name="Brown A.O."/>
            <person name="Dvorak P."/>
            <person name="Villanueva C.D."/>
            <person name="Foss A.J."/>
            <person name="Garvey A.D."/>
            <person name="Gibson Q.A."/>
            <person name="Johansen J.R."/>
            <person name="Casamatta D.A."/>
        </authorList>
    </citation>
    <scope>NUCLEOTIDE SEQUENCE</scope>
    <source>
        <strain evidence="9">SJRDD-AB1</strain>
    </source>
</reference>
<evidence type="ECO:0000256" key="5">
    <source>
        <dbReference type="ARBA" id="ARBA00023012"/>
    </source>
</evidence>
<proteinExistence type="predicted"/>
<dbReference type="PANTHER" id="PTHR43065">
    <property type="entry name" value="SENSOR HISTIDINE KINASE"/>
    <property type="match status" value="1"/>
</dbReference>
<evidence type="ECO:0000256" key="2">
    <source>
        <dbReference type="ARBA" id="ARBA00022553"/>
    </source>
</evidence>
<keyword evidence="7" id="KW-0175">Coiled coil</keyword>
<keyword evidence="3" id="KW-0547">Nucleotide-binding</keyword>
<feature type="coiled-coil region" evidence="7">
    <location>
        <begin position="143"/>
        <end position="201"/>
    </location>
</feature>
<evidence type="ECO:0000256" key="3">
    <source>
        <dbReference type="ARBA" id="ARBA00022741"/>
    </source>
</evidence>
<dbReference type="Gene3D" id="3.30.565.10">
    <property type="entry name" value="Histidine kinase-like ATPase, C-terminal domain"/>
    <property type="match status" value="1"/>
</dbReference>
<dbReference type="InterPro" id="IPR036890">
    <property type="entry name" value="HATPase_C_sf"/>
</dbReference>
<keyword evidence="2" id="KW-0597">Phosphoprotein</keyword>
<evidence type="ECO:0000256" key="4">
    <source>
        <dbReference type="ARBA" id="ARBA00022777"/>
    </source>
</evidence>
<dbReference type="PRINTS" id="PR00344">
    <property type="entry name" value="BCTRLSENSOR"/>
</dbReference>
<dbReference type="InterPro" id="IPR003661">
    <property type="entry name" value="HisK_dim/P_dom"/>
</dbReference>
<dbReference type="GO" id="GO:0000166">
    <property type="term" value="F:nucleotide binding"/>
    <property type="evidence" value="ECO:0007669"/>
    <property type="project" value="UniProtKB-KW"/>
</dbReference>
<name>A0AA40SVS1_9NOST</name>
<keyword evidence="5" id="KW-0902">Two-component regulatory system</keyword>
<protein>
    <submittedName>
        <fullName evidence="9">GHKL domain-containing protein</fullName>
    </submittedName>
</protein>
<dbReference type="PROSITE" id="PS50109">
    <property type="entry name" value="HIS_KIN"/>
    <property type="match status" value="1"/>
</dbReference>
<accession>A0AA40SVS1</accession>
<dbReference type="InterPro" id="IPR042463">
    <property type="entry name" value="HNOB_dom_associated_sf"/>
</dbReference>
<evidence type="ECO:0000313" key="10">
    <source>
        <dbReference type="Proteomes" id="UP001165986"/>
    </source>
</evidence>
<dbReference type="Pfam" id="PF02518">
    <property type="entry name" value="HATPase_c"/>
    <property type="match status" value="1"/>
</dbReference>
<dbReference type="SMART" id="SM00388">
    <property type="entry name" value="HisKA"/>
    <property type="match status" value="1"/>
</dbReference>
<evidence type="ECO:0000256" key="7">
    <source>
        <dbReference type="SAM" id="Coils"/>
    </source>
</evidence>
<dbReference type="Gene3D" id="1.10.287.130">
    <property type="match status" value="1"/>
</dbReference>
<dbReference type="InterPro" id="IPR005467">
    <property type="entry name" value="His_kinase_dom"/>
</dbReference>
<keyword evidence="6" id="KW-0141">cGMP biosynthesis</keyword>
<dbReference type="RefSeq" id="WP_191757420.1">
    <property type="nucleotide sequence ID" value="NZ_VJXY01000008.1"/>
</dbReference>
<dbReference type="InterPro" id="IPR011645">
    <property type="entry name" value="HNOB_dom_associated"/>
</dbReference>
<dbReference type="InterPro" id="IPR036097">
    <property type="entry name" value="HisK_dim/P_sf"/>
</dbReference>
<dbReference type="Proteomes" id="UP001165986">
    <property type="component" value="Unassembled WGS sequence"/>
</dbReference>
<gene>
    <name evidence="9" type="ORF">FNW02_10175</name>
</gene>
<dbReference type="PANTHER" id="PTHR43065:SF50">
    <property type="entry name" value="HISTIDINE KINASE"/>
    <property type="match status" value="1"/>
</dbReference>
<evidence type="ECO:0000256" key="1">
    <source>
        <dbReference type="ARBA" id="ARBA00000085"/>
    </source>
</evidence>
<sequence>MISPQFSLPPQLFAKAFPFHIVFNRERKIVQVGEVLQRIHPDPLVGSLIEQNFQIIRPKIQVDFIAIAKRLSSLFMFESLHNNMILKGQMMYVPEQELMVFLCSVWGNNTDTLTNYNLKLKDFAIHDQTVDLFFVLQAKNIALEDIQKLTDELTQRQAQLEKALQIQEYLAKTAETQAQKLKTTLKELQQTQSQLIQTEKMSSLGQLVAGIAHEINNPVNFIYGNVKYINEYTQYLLSLIQIYQQFYRQPHPEIEALLKKNDLDFIIEDLPKSLSSLEVGAKRIREIVLNLRNFSRLDQAGMKPVDIHEGIDNTLFILKHRLEDKSGFQPIEIIKKYGDLPLVECYAGQINQVFMNILSNAIDAMRYQEKTCSKQRIVKQSSCITIQTHVENQQHVIISIKDNGSGMAENVKQRIFDPFFTTKPVGQGTGLGLSISYQIIVDKHHGKIECISELEKGTEFWIEIPVRQKPVQSTPALNKKL</sequence>
<evidence type="ECO:0000259" key="8">
    <source>
        <dbReference type="PROSITE" id="PS50109"/>
    </source>
</evidence>
<dbReference type="Gene3D" id="3.30.450.260">
    <property type="entry name" value="Haem NO binding associated domain"/>
    <property type="match status" value="1"/>
</dbReference>
<dbReference type="GO" id="GO:0004383">
    <property type="term" value="F:guanylate cyclase activity"/>
    <property type="evidence" value="ECO:0007669"/>
    <property type="project" value="InterPro"/>
</dbReference>
<dbReference type="SUPFAM" id="SSF55874">
    <property type="entry name" value="ATPase domain of HSP90 chaperone/DNA topoisomerase II/histidine kinase"/>
    <property type="match status" value="1"/>
</dbReference>
<dbReference type="AlphaFoldDB" id="A0AA40SVS1"/>
<dbReference type="GO" id="GO:0000155">
    <property type="term" value="F:phosphorelay sensor kinase activity"/>
    <property type="evidence" value="ECO:0007669"/>
    <property type="project" value="InterPro"/>
</dbReference>
<dbReference type="Pfam" id="PF07701">
    <property type="entry name" value="HNOBA"/>
    <property type="match status" value="1"/>
</dbReference>
<keyword evidence="10" id="KW-1185">Reference proteome</keyword>
<dbReference type="SUPFAM" id="SSF47384">
    <property type="entry name" value="Homodimeric domain of signal transducing histidine kinase"/>
    <property type="match status" value="1"/>
</dbReference>
<keyword evidence="4" id="KW-0808">Transferase</keyword>
<feature type="domain" description="Histidine kinase" evidence="8">
    <location>
        <begin position="210"/>
        <end position="468"/>
    </location>
</feature>
<dbReference type="EMBL" id="VJXY01000008">
    <property type="protein sequence ID" value="MBD6616189.1"/>
    <property type="molecule type" value="Genomic_DNA"/>
</dbReference>
<dbReference type="SMART" id="SM00387">
    <property type="entry name" value="HATPase_c"/>
    <property type="match status" value="1"/>
</dbReference>
<organism evidence="9 10">
    <name type="scientific">Komarekiella delphini-convector SJRDD-AB1</name>
    <dbReference type="NCBI Taxonomy" id="2593771"/>
    <lineage>
        <taxon>Bacteria</taxon>
        <taxon>Bacillati</taxon>
        <taxon>Cyanobacteriota</taxon>
        <taxon>Cyanophyceae</taxon>
        <taxon>Nostocales</taxon>
        <taxon>Nostocaceae</taxon>
        <taxon>Komarekiella</taxon>
        <taxon>Komarekiella delphini-convector</taxon>
    </lineage>
</organism>
<evidence type="ECO:0000256" key="6">
    <source>
        <dbReference type="ARBA" id="ARBA00023293"/>
    </source>
</evidence>
<comment type="caution">
    <text evidence="9">The sequence shown here is derived from an EMBL/GenBank/DDBJ whole genome shotgun (WGS) entry which is preliminary data.</text>
</comment>
<dbReference type="InterPro" id="IPR004358">
    <property type="entry name" value="Sig_transdc_His_kin-like_C"/>
</dbReference>
<keyword evidence="4" id="KW-0418">Kinase</keyword>
<dbReference type="InterPro" id="IPR003594">
    <property type="entry name" value="HATPase_dom"/>
</dbReference>
<evidence type="ECO:0000313" key="9">
    <source>
        <dbReference type="EMBL" id="MBD6616189.1"/>
    </source>
</evidence>